<name>A0ACC3BW45_PYRYE</name>
<proteinExistence type="predicted"/>
<dbReference type="EMBL" id="CM020618">
    <property type="protein sequence ID" value="KAK1862246.1"/>
    <property type="molecule type" value="Genomic_DNA"/>
</dbReference>
<protein>
    <submittedName>
        <fullName evidence="1">Uncharacterized protein</fullName>
    </submittedName>
</protein>
<gene>
    <name evidence="1" type="ORF">I4F81_004820</name>
</gene>
<evidence type="ECO:0000313" key="1">
    <source>
        <dbReference type="EMBL" id="KAK1862246.1"/>
    </source>
</evidence>
<accession>A0ACC3BW45</accession>
<evidence type="ECO:0000313" key="2">
    <source>
        <dbReference type="Proteomes" id="UP000798662"/>
    </source>
</evidence>
<reference evidence="1" key="1">
    <citation type="submission" date="2019-11" db="EMBL/GenBank/DDBJ databases">
        <title>Nori genome reveals adaptations in red seaweeds to the harsh intertidal environment.</title>
        <authorList>
            <person name="Wang D."/>
            <person name="Mao Y."/>
        </authorList>
    </citation>
    <scope>NUCLEOTIDE SEQUENCE</scope>
    <source>
        <tissue evidence="1">Gametophyte</tissue>
    </source>
</reference>
<comment type="caution">
    <text evidence="1">The sequence shown here is derived from an EMBL/GenBank/DDBJ whole genome shotgun (WGS) entry which is preliminary data.</text>
</comment>
<sequence>MKCTAFIVTVLAVVAGASAATVPAISRQAAPCTPVPTPTPAPVAPCPPAMPGQPPAQQPWQPAPGQQPWVPQATIENAEGMVTATLGAKSCTLTEALAEGQTVPPMAPVTMQWGTEWIVVRAYPSGQTLAAAVDALDPDFLEWVMEARLALEAAAEDKAAAGGAAVGGSSSDPQAASAEASTVDAEAEADAPLRALLAEVNRVEAEVCAGLAMAFDGVAGGDGEGVATMASAGEGSRGGGAEEGGDDADAAVDVDAATLGTARLQYLQRLRREIRERMDE</sequence>
<keyword evidence="2" id="KW-1185">Reference proteome</keyword>
<dbReference type="Proteomes" id="UP000798662">
    <property type="component" value="Chromosome 1"/>
</dbReference>
<organism evidence="1 2">
    <name type="scientific">Pyropia yezoensis</name>
    <name type="common">Susabi-nori</name>
    <name type="synonym">Porphyra yezoensis</name>
    <dbReference type="NCBI Taxonomy" id="2788"/>
    <lineage>
        <taxon>Eukaryota</taxon>
        <taxon>Rhodophyta</taxon>
        <taxon>Bangiophyceae</taxon>
        <taxon>Bangiales</taxon>
        <taxon>Bangiaceae</taxon>
        <taxon>Pyropia</taxon>
    </lineage>
</organism>